<dbReference type="Proteomes" id="UP000694660">
    <property type="component" value="Unassembled WGS sequence"/>
</dbReference>
<evidence type="ECO:0008006" key="4">
    <source>
        <dbReference type="Google" id="ProtNLM"/>
    </source>
</evidence>
<name>A0A944DG47_DENI1</name>
<reference evidence="3" key="1">
    <citation type="journal article" date="2022" name="ISME J.">
        <title>Genetic and phylogenetic analysis of dissimilatory iodate-reducing bacteria identifies potential niches across the world's oceans.</title>
        <authorList>
            <person name="Reyes-Umana V."/>
            <person name="Henning Z."/>
            <person name="Lee K."/>
            <person name="Barnum T.P."/>
            <person name="Coates J.D."/>
        </authorList>
    </citation>
    <scope>NUCLEOTIDE SEQUENCE [LARGE SCALE GENOMIC DNA]</scope>
    <source>
        <strain evidence="3">IR12</strain>
    </source>
</reference>
<dbReference type="AlphaFoldDB" id="A0A944DG47"/>
<comment type="caution">
    <text evidence="2">The sequence shown here is derived from an EMBL/GenBank/DDBJ whole genome shotgun (WGS) entry which is preliminary data.</text>
</comment>
<evidence type="ECO:0000256" key="1">
    <source>
        <dbReference type="SAM" id="SignalP"/>
    </source>
</evidence>
<protein>
    <recommendedName>
        <fullName evidence="4">VCBS repeat-containing protein</fullName>
    </recommendedName>
</protein>
<dbReference type="InterPro" id="IPR028994">
    <property type="entry name" value="Integrin_alpha_N"/>
</dbReference>
<accession>A0A944DG47</accession>
<evidence type="ECO:0000313" key="2">
    <source>
        <dbReference type="EMBL" id="MBT0963587.1"/>
    </source>
</evidence>
<keyword evidence="3" id="KW-1185">Reference proteome</keyword>
<organism evidence="2 3">
    <name type="scientific">Denitromonas iodatirespirans</name>
    <dbReference type="NCBI Taxonomy" id="2795389"/>
    <lineage>
        <taxon>Bacteria</taxon>
        <taxon>Pseudomonadati</taxon>
        <taxon>Pseudomonadota</taxon>
        <taxon>Betaproteobacteria</taxon>
        <taxon>Rhodocyclales</taxon>
        <taxon>Zoogloeaceae</taxon>
        <taxon>Denitromonas</taxon>
    </lineage>
</organism>
<sequence>MRRIVCSVMLALAAGSAPVIGAPAALSAADQAAAFKAAGFTQRGGQWRSGCDDPGTPTYTPGRIDQVLDLNGDGRPEAVITEGGTYCYGMAGTGYWVISQQADGRWRQMAAAIGMPIFLDTRGVGGWPDIQIGGPGFCFPVERFNGKAYVLHRHEYEGKRCKMRR</sequence>
<feature type="signal peptide" evidence="1">
    <location>
        <begin position="1"/>
        <end position="21"/>
    </location>
</feature>
<gene>
    <name evidence="2" type="ORF">I8J34_20570</name>
</gene>
<dbReference type="SUPFAM" id="SSF69318">
    <property type="entry name" value="Integrin alpha N-terminal domain"/>
    <property type="match status" value="1"/>
</dbReference>
<keyword evidence="1" id="KW-0732">Signal</keyword>
<dbReference type="RefSeq" id="WP_214363518.1">
    <property type="nucleotide sequence ID" value="NZ_JAEKFT010000033.1"/>
</dbReference>
<dbReference type="EMBL" id="JAEKFT010000033">
    <property type="protein sequence ID" value="MBT0963587.1"/>
    <property type="molecule type" value="Genomic_DNA"/>
</dbReference>
<evidence type="ECO:0000313" key="3">
    <source>
        <dbReference type="Proteomes" id="UP000694660"/>
    </source>
</evidence>
<proteinExistence type="predicted"/>
<feature type="chain" id="PRO_5036769145" description="VCBS repeat-containing protein" evidence="1">
    <location>
        <begin position="22"/>
        <end position="165"/>
    </location>
</feature>